<name>A0ABT1D8B5_9PROT</name>
<organism evidence="1 2">
    <name type="scientific">Siccirubricoccus soli</name>
    <dbReference type="NCBI Taxonomy" id="2899147"/>
    <lineage>
        <taxon>Bacteria</taxon>
        <taxon>Pseudomonadati</taxon>
        <taxon>Pseudomonadota</taxon>
        <taxon>Alphaproteobacteria</taxon>
        <taxon>Acetobacterales</taxon>
        <taxon>Roseomonadaceae</taxon>
        <taxon>Siccirubricoccus</taxon>
    </lineage>
</organism>
<dbReference type="NCBIfam" id="TIGR02122">
    <property type="entry name" value="TRAP_TAXI"/>
    <property type="match status" value="1"/>
</dbReference>
<gene>
    <name evidence="1" type="ORF">JYK14_18710</name>
</gene>
<sequence>MLTRRLLAGSTLALPFIRTAAAQQSIEWVAGSLGGGWYTMAAGLAALIKDENADIQIRVVPGGGLANSTRVNRNQSPMGWGIDAFAASARKGEEPYTEKHEALRCLGTGYSPTEHHFLRATNVQGPEDMRGILTRKGLKLATPQRSSTDEMSVQRILKFLGTSPEKIRAEGGRYLNGSYADIGAAFSDGQVDYLYACLARPGAIFTEIAQGRRGGRMVEFPDDIRKHMIDRYAYAEGILPASTYPALMTGDVKVTLMDSVIMVHELMPEEIAYKITRTLIRNKGQRLVTIHASMGAWDPATSWKYQGLPLHPGAARAFKELAGMP</sequence>
<dbReference type="RefSeq" id="WP_252954807.1">
    <property type="nucleotide sequence ID" value="NZ_JAFIRR010000120.1"/>
</dbReference>
<evidence type="ECO:0000313" key="1">
    <source>
        <dbReference type="EMBL" id="MCO6418179.1"/>
    </source>
</evidence>
<dbReference type="PANTHER" id="PTHR42941:SF1">
    <property type="entry name" value="SLL1037 PROTEIN"/>
    <property type="match status" value="1"/>
</dbReference>
<reference evidence="1 2" key="1">
    <citation type="submission" date="2021-12" db="EMBL/GenBank/DDBJ databases">
        <title>Siccirubricoccus leaddurans sp. nov., a high concentration Zn2+ tolerance bacterium.</title>
        <authorList>
            <person name="Cao Y."/>
        </authorList>
    </citation>
    <scope>NUCLEOTIDE SEQUENCE [LARGE SCALE GENOMIC DNA]</scope>
    <source>
        <strain evidence="1 2">KC 17139</strain>
    </source>
</reference>
<dbReference type="InterPro" id="IPR011852">
    <property type="entry name" value="TRAP_TAXI"/>
</dbReference>
<dbReference type="Proteomes" id="UP001523392">
    <property type="component" value="Unassembled WGS sequence"/>
</dbReference>
<proteinExistence type="predicted"/>
<dbReference type="Pfam" id="PF16868">
    <property type="entry name" value="NMT1_3"/>
    <property type="match status" value="1"/>
</dbReference>
<dbReference type="PANTHER" id="PTHR42941">
    <property type="entry name" value="SLL1037 PROTEIN"/>
    <property type="match status" value="1"/>
</dbReference>
<protein>
    <submittedName>
        <fullName evidence="1">TAXI family TRAP transporter solute-binding subunit</fullName>
    </submittedName>
</protein>
<comment type="caution">
    <text evidence="1">The sequence shown here is derived from an EMBL/GenBank/DDBJ whole genome shotgun (WGS) entry which is preliminary data.</text>
</comment>
<accession>A0ABT1D8B5</accession>
<dbReference type="EMBL" id="JAFIRR010000120">
    <property type="protein sequence ID" value="MCO6418179.1"/>
    <property type="molecule type" value="Genomic_DNA"/>
</dbReference>
<dbReference type="SUPFAM" id="SSF53850">
    <property type="entry name" value="Periplasmic binding protein-like II"/>
    <property type="match status" value="1"/>
</dbReference>
<dbReference type="Gene3D" id="3.40.190.10">
    <property type="entry name" value="Periplasmic binding protein-like II"/>
    <property type="match status" value="2"/>
</dbReference>
<keyword evidence="2" id="KW-1185">Reference proteome</keyword>
<evidence type="ECO:0000313" key="2">
    <source>
        <dbReference type="Proteomes" id="UP001523392"/>
    </source>
</evidence>